<dbReference type="EMBL" id="VSSQ01048957">
    <property type="protein sequence ID" value="MPN03006.1"/>
    <property type="molecule type" value="Genomic_DNA"/>
</dbReference>
<evidence type="ECO:0000313" key="1">
    <source>
        <dbReference type="EMBL" id="MPN03006.1"/>
    </source>
</evidence>
<protein>
    <submittedName>
        <fullName evidence="1">Uncharacterized protein</fullName>
    </submittedName>
</protein>
<comment type="caution">
    <text evidence="1">The sequence shown here is derived from an EMBL/GenBank/DDBJ whole genome shotgun (WGS) entry which is preliminary data.</text>
</comment>
<sequence>MPYYTRFLRGLRERRCQVVQTGAGGGPHFVDQLARGIAEKVAQADLGLGDDGYRPGCHRVERHRHPGFGQRRADDHRRRVFLHDLAQETEAIHARHLDVENDHVGPVAVEFFHREQGVRRCRDDLDVVRLGQNAAQHFTNDGRVVDDMDGDFPIHG</sequence>
<reference evidence="1" key="1">
    <citation type="submission" date="2019-08" db="EMBL/GenBank/DDBJ databases">
        <authorList>
            <person name="Kucharzyk K."/>
            <person name="Murdoch R.W."/>
            <person name="Higgins S."/>
            <person name="Loffler F."/>
        </authorList>
    </citation>
    <scope>NUCLEOTIDE SEQUENCE</scope>
</reference>
<name>A0A645ENI4_9ZZZZ</name>
<organism evidence="1">
    <name type="scientific">bioreactor metagenome</name>
    <dbReference type="NCBI Taxonomy" id="1076179"/>
    <lineage>
        <taxon>unclassified sequences</taxon>
        <taxon>metagenomes</taxon>
        <taxon>ecological metagenomes</taxon>
    </lineage>
</organism>
<accession>A0A645ENI4</accession>
<dbReference type="AlphaFoldDB" id="A0A645ENI4"/>
<proteinExistence type="predicted"/>
<gene>
    <name evidence="1" type="ORF">SDC9_150229</name>
</gene>